<proteinExistence type="predicted"/>
<keyword evidence="1" id="KW-0732">Signal</keyword>
<sequence length="76" mass="8826">MKQRCMSFTQLFVVVFLLFEATTLIRGEANTDSKSLTPQFFIFNSTYEEYKYMFSGFLRVIENLKAGTPVDSSNYI</sequence>
<reference evidence="2" key="2">
    <citation type="journal article" date="2008" name="Genome Biol.">
        <title>Improved genome assembly and evidence-based global gene model set for the chordate Ciona intestinalis: new insight into intron and operon populations.</title>
        <authorList>
            <person name="Satou Y."/>
            <person name="Mineta K."/>
            <person name="Ogasawara M."/>
            <person name="Sasakura Y."/>
            <person name="Shoguchi E."/>
            <person name="Ueno K."/>
            <person name="Yamada L."/>
            <person name="Matsumoto J."/>
            <person name="Wasserscheid J."/>
            <person name="Dewar K."/>
            <person name="Wiley G.B."/>
            <person name="Macmil S.L."/>
            <person name="Roe B.A."/>
            <person name="Zeller R.W."/>
            <person name="Hastings K.E."/>
            <person name="Lemaire P."/>
            <person name="Lindquist E."/>
            <person name="Endo T."/>
            <person name="Hotta K."/>
            <person name="Inaba K."/>
        </authorList>
    </citation>
    <scope>NUCLEOTIDE SEQUENCE [LARGE SCALE GENOMIC DNA]</scope>
    <source>
        <strain evidence="2">wild type</strain>
    </source>
</reference>
<dbReference type="Proteomes" id="UP000008144">
    <property type="component" value="Chromosome 1"/>
</dbReference>
<protein>
    <submittedName>
        <fullName evidence="2">Uncharacterized protein</fullName>
    </submittedName>
</protein>
<evidence type="ECO:0000256" key="1">
    <source>
        <dbReference type="SAM" id="SignalP"/>
    </source>
</evidence>
<name>F7BDC4_CIOIN</name>
<reference evidence="2" key="4">
    <citation type="submission" date="2025-09" db="UniProtKB">
        <authorList>
            <consortium name="Ensembl"/>
        </authorList>
    </citation>
    <scope>IDENTIFICATION</scope>
</reference>
<reference evidence="3" key="1">
    <citation type="journal article" date="2002" name="Science">
        <title>The draft genome of Ciona intestinalis: insights into chordate and vertebrate origins.</title>
        <authorList>
            <person name="Dehal P."/>
            <person name="Satou Y."/>
            <person name="Campbell R.K."/>
            <person name="Chapman J."/>
            <person name="Degnan B."/>
            <person name="De Tomaso A."/>
            <person name="Davidson B."/>
            <person name="Di Gregorio A."/>
            <person name="Gelpke M."/>
            <person name="Goodstein D.M."/>
            <person name="Harafuji N."/>
            <person name="Hastings K.E."/>
            <person name="Ho I."/>
            <person name="Hotta K."/>
            <person name="Huang W."/>
            <person name="Kawashima T."/>
            <person name="Lemaire P."/>
            <person name="Martinez D."/>
            <person name="Meinertzhagen I.A."/>
            <person name="Necula S."/>
            <person name="Nonaka M."/>
            <person name="Putnam N."/>
            <person name="Rash S."/>
            <person name="Saiga H."/>
            <person name="Satake M."/>
            <person name="Terry A."/>
            <person name="Yamada L."/>
            <person name="Wang H.G."/>
            <person name="Awazu S."/>
            <person name="Azumi K."/>
            <person name="Boore J."/>
            <person name="Branno M."/>
            <person name="Chin-Bow S."/>
            <person name="DeSantis R."/>
            <person name="Doyle S."/>
            <person name="Francino P."/>
            <person name="Keys D.N."/>
            <person name="Haga S."/>
            <person name="Hayashi H."/>
            <person name="Hino K."/>
            <person name="Imai K.S."/>
            <person name="Inaba K."/>
            <person name="Kano S."/>
            <person name="Kobayashi K."/>
            <person name="Kobayashi M."/>
            <person name="Lee B.I."/>
            <person name="Makabe K.W."/>
            <person name="Manohar C."/>
            <person name="Matassi G."/>
            <person name="Medina M."/>
            <person name="Mochizuki Y."/>
            <person name="Mount S."/>
            <person name="Morishita T."/>
            <person name="Miura S."/>
            <person name="Nakayama A."/>
            <person name="Nishizaka S."/>
            <person name="Nomoto H."/>
            <person name="Ohta F."/>
            <person name="Oishi K."/>
            <person name="Rigoutsos I."/>
            <person name="Sano M."/>
            <person name="Sasaki A."/>
            <person name="Sasakura Y."/>
            <person name="Shoguchi E."/>
            <person name="Shin-i T."/>
            <person name="Spagnuolo A."/>
            <person name="Stainier D."/>
            <person name="Suzuki M.M."/>
            <person name="Tassy O."/>
            <person name="Takatori N."/>
            <person name="Tokuoka M."/>
            <person name="Yagi K."/>
            <person name="Yoshizaki F."/>
            <person name="Wada S."/>
            <person name="Zhang C."/>
            <person name="Hyatt P.D."/>
            <person name="Larimer F."/>
            <person name="Detter C."/>
            <person name="Doggett N."/>
            <person name="Glavina T."/>
            <person name="Hawkins T."/>
            <person name="Richardson P."/>
            <person name="Lucas S."/>
            <person name="Kohara Y."/>
            <person name="Levine M."/>
            <person name="Satoh N."/>
            <person name="Rokhsar D.S."/>
        </authorList>
    </citation>
    <scope>NUCLEOTIDE SEQUENCE [LARGE SCALE GENOMIC DNA]</scope>
</reference>
<feature type="chain" id="PRO_5003348582" evidence="1">
    <location>
        <begin position="28"/>
        <end position="76"/>
    </location>
</feature>
<keyword evidence="3" id="KW-1185">Reference proteome</keyword>
<dbReference type="HOGENOM" id="CLU_2653763_0_0_1"/>
<feature type="signal peptide" evidence="1">
    <location>
        <begin position="1"/>
        <end position="27"/>
    </location>
</feature>
<dbReference type="EMBL" id="EAAA01000350">
    <property type="status" value="NOT_ANNOTATED_CDS"/>
    <property type="molecule type" value="Genomic_DNA"/>
</dbReference>
<dbReference type="InParanoid" id="F7BDC4"/>
<dbReference type="Ensembl" id="ENSCINT00000023584.2">
    <property type="protein sequence ID" value="ENSCINP00000023338.2"/>
    <property type="gene ID" value="ENSCING00000012524.2"/>
</dbReference>
<evidence type="ECO:0000313" key="2">
    <source>
        <dbReference type="Ensembl" id="ENSCINP00000023338.2"/>
    </source>
</evidence>
<dbReference type="AlphaFoldDB" id="F7BDC4"/>
<accession>F7BDC4</accession>
<evidence type="ECO:0000313" key="3">
    <source>
        <dbReference type="Proteomes" id="UP000008144"/>
    </source>
</evidence>
<organism evidence="2 3">
    <name type="scientific">Ciona intestinalis</name>
    <name type="common">Transparent sea squirt</name>
    <name type="synonym">Ascidia intestinalis</name>
    <dbReference type="NCBI Taxonomy" id="7719"/>
    <lineage>
        <taxon>Eukaryota</taxon>
        <taxon>Metazoa</taxon>
        <taxon>Chordata</taxon>
        <taxon>Tunicata</taxon>
        <taxon>Ascidiacea</taxon>
        <taxon>Phlebobranchia</taxon>
        <taxon>Cionidae</taxon>
        <taxon>Ciona</taxon>
    </lineage>
</organism>
<reference evidence="2" key="3">
    <citation type="submission" date="2025-08" db="UniProtKB">
        <authorList>
            <consortium name="Ensembl"/>
        </authorList>
    </citation>
    <scope>IDENTIFICATION</scope>
</reference>